<accession>G0J3I8</accession>
<dbReference type="KEGG" id="cmr:Cycma_0854"/>
<dbReference type="HOGENOM" id="CLU_3364539_0_0_10"/>
<protein>
    <submittedName>
        <fullName evidence="1">Uncharacterized protein</fullName>
    </submittedName>
</protein>
<gene>
    <name evidence="1" type="ordered locus">Cycma_0854</name>
</gene>
<organism evidence="1 2">
    <name type="scientific">Cyclobacterium marinum (strain ATCC 25205 / DSM 745 / LMG 13164 / NCIMB 1802)</name>
    <name type="common">Flectobacillus marinus</name>
    <dbReference type="NCBI Taxonomy" id="880070"/>
    <lineage>
        <taxon>Bacteria</taxon>
        <taxon>Pseudomonadati</taxon>
        <taxon>Bacteroidota</taxon>
        <taxon>Cytophagia</taxon>
        <taxon>Cytophagales</taxon>
        <taxon>Cyclobacteriaceae</taxon>
        <taxon>Cyclobacterium</taxon>
    </lineage>
</organism>
<reference evidence="2" key="1">
    <citation type="submission" date="2011-07" db="EMBL/GenBank/DDBJ databases">
        <title>The complete genome of Cyclobacterium marinum DSM 745.</title>
        <authorList>
            <person name="Lucas S."/>
            <person name="Han J."/>
            <person name="Lapidus A."/>
            <person name="Bruce D."/>
            <person name="Goodwin L."/>
            <person name="Pitluck S."/>
            <person name="Peters L."/>
            <person name="Kyrpides N."/>
            <person name="Mavromatis K."/>
            <person name="Ivanova N."/>
            <person name="Ovchinnikova G."/>
            <person name="Chertkov O."/>
            <person name="Detter J.C."/>
            <person name="Tapia R."/>
            <person name="Han C."/>
            <person name="Land M."/>
            <person name="Hauser L."/>
            <person name="Markowitz V."/>
            <person name="Cheng J.-F."/>
            <person name="Hugenholtz P."/>
            <person name="Woyke T."/>
            <person name="Wu D."/>
            <person name="Tindall B."/>
            <person name="Schuetze A."/>
            <person name="Brambilla E."/>
            <person name="Klenk H.-P."/>
            <person name="Eisen J.A."/>
        </authorList>
    </citation>
    <scope>NUCLEOTIDE SEQUENCE [LARGE SCALE GENOMIC DNA]</scope>
    <source>
        <strain evidence="2">ATCC 25205 / DSM 745 / LMG 13164 / NCIMB 1802</strain>
    </source>
</reference>
<evidence type="ECO:0000313" key="2">
    <source>
        <dbReference type="Proteomes" id="UP000001635"/>
    </source>
</evidence>
<keyword evidence="2" id="KW-1185">Reference proteome</keyword>
<dbReference type="Proteomes" id="UP000001635">
    <property type="component" value="Chromosome"/>
</dbReference>
<proteinExistence type="predicted"/>
<sequence length="35" mass="3567">MDAGLIVLLMAIKGVHYVFGSSGSISGPQSSSFLP</sequence>
<dbReference type="AlphaFoldDB" id="G0J3I8"/>
<name>G0J3I8_CYCMS</name>
<dbReference type="EMBL" id="CP002955">
    <property type="protein sequence ID" value="AEL24627.1"/>
    <property type="molecule type" value="Genomic_DNA"/>
</dbReference>
<evidence type="ECO:0000313" key="1">
    <source>
        <dbReference type="EMBL" id="AEL24627.1"/>
    </source>
</evidence>